<organism evidence="1 2">
    <name type="scientific">Geodermatophilus obscurus</name>
    <dbReference type="NCBI Taxonomy" id="1861"/>
    <lineage>
        <taxon>Bacteria</taxon>
        <taxon>Bacillati</taxon>
        <taxon>Actinomycetota</taxon>
        <taxon>Actinomycetes</taxon>
        <taxon>Geodermatophilales</taxon>
        <taxon>Geodermatophilaceae</taxon>
        <taxon>Geodermatophilus</taxon>
    </lineage>
</organism>
<dbReference type="EMBL" id="FRDM01000003">
    <property type="protein sequence ID" value="SHN59088.1"/>
    <property type="molecule type" value="Genomic_DNA"/>
</dbReference>
<dbReference type="RefSeq" id="WP_072913922.1">
    <property type="nucleotide sequence ID" value="NZ_FRDM01000003.1"/>
</dbReference>
<evidence type="ECO:0008006" key="3">
    <source>
        <dbReference type="Google" id="ProtNLM"/>
    </source>
</evidence>
<evidence type="ECO:0000313" key="1">
    <source>
        <dbReference type="EMBL" id="SHN59088.1"/>
    </source>
</evidence>
<gene>
    <name evidence="1" type="ORF">SAMN05660350_00842</name>
</gene>
<name>A0A1M7SL03_9ACTN</name>
<accession>A0A1M7SL03</accession>
<reference evidence="1 2" key="1">
    <citation type="submission" date="2016-12" db="EMBL/GenBank/DDBJ databases">
        <authorList>
            <person name="Song W.-J."/>
            <person name="Kurnit D.M."/>
        </authorList>
    </citation>
    <scope>NUCLEOTIDE SEQUENCE [LARGE SCALE GENOMIC DNA]</scope>
    <source>
        <strain evidence="1 2">DSM 43162</strain>
    </source>
</reference>
<dbReference type="OrthoDB" id="9810950at2"/>
<dbReference type="Gene3D" id="2.30.110.10">
    <property type="entry name" value="Electron Transport, Fmn-binding Protein, Chain A"/>
    <property type="match status" value="1"/>
</dbReference>
<dbReference type="Proteomes" id="UP000184428">
    <property type="component" value="Unassembled WGS sequence"/>
</dbReference>
<dbReference type="SUPFAM" id="SSF50475">
    <property type="entry name" value="FMN-binding split barrel"/>
    <property type="match status" value="1"/>
</dbReference>
<evidence type="ECO:0000313" key="2">
    <source>
        <dbReference type="Proteomes" id="UP000184428"/>
    </source>
</evidence>
<proteinExistence type="predicted"/>
<dbReference type="InterPro" id="IPR012349">
    <property type="entry name" value="Split_barrel_FMN-bd"/>
</dbReference>
<dbReference type="AlphaFoldDB" id="A0A1M7SL03"/>
<protein>
    <recommendedName>
        <fullName evidence="3">Deazaflavin-dependent oxidoreductase, nitroreductase family</fullName>
    </recommendedName>
</protein>
<sequence length="154" mass="16323">MPTRFALTNRLANPVLRRLLRSRLGRRPGRRLVVVRRTGRPHELVAQYARDGATVWVLVGAADRTTWWRNLRAPAEVDLWLAGERVRARAVAIEGARQPAAAAAGLGAYLAAVPRAASAVGTSPGAGPAALAYAARRAVLVRADVVDPPSGPAA</sequence>